<dbReference type="Gene3D" id="3.60.110.10">
    <property type="entry name" value="Carbon-nitrogen hydrolase"/>
    <property type="match status" value="1"/>
</dbReference>
<dbReference type="OrthoDB" id="10250282at2759"/>
<dbReference type="PROSITE" id="PS50263">
    <property type="entry name" value="CN_HYDROLASE"/>
    <property type="match status" value="1"/>
</dbReference>
<dbReference type="CDD" id="cd07572">
    <property type="entry name" value="nit"/>
    <property type="match status" value="1"/>
</dbReference>
<dbReference type="InterPro" id="IPR001110">
    <property type="entry name" value="UPF0012_CS"/>
</dbReference>
<dbReference type="InterPro" id="IPR036526">
    <property type="entry name" value="C-N_Hydrolase_sf"/>
</dbReference>
<dbReference type="SUPFAM" id="SSF56317">
    <property type="entry name" value="Carbon-nitrogen hydrolase"/>
    <property type="match status" value="1"/>
</dbReference>
<dbReference type="InterPro" id="IPR003010">
    <property type="entry name" value="C-N_Hydrolase"/>
</dbReference>
<evidence type="ECO:0000259" key="2">
    <source>
        <dbReference type="PROSITE" id="PS50263"/>
    </source>
</evidence>
<dbReference type="GO" id="GO:0006541">
    <property type="term" value="P:glutamine metabolic process"/>
    <property type="evidence" value="ECO:0007669"/>
    <property type="project" value="TreeGrafter"/>
</dbReference>
<dbReference type="PANTHER" id="PTHR23088">
    <property type="entry name" value="NITRILASE-RELATED"/>
    <property type="match status" value="1"/>
</dbReference>
<dbReference type="PROSITE" id="PS01227">
    <property type="entry name" value="UPF0012"/>
    <property type="match status" value="1"/>
</dbReference>
<accession>A0A8H5G3Q5</accession>
<evidence type="ECO:0000313" key="4">
    <source>
        <dbReference type="Proteomes" id="UP000559027"/>
    </source>
</evidence>
<evidence type="ECO:0000256" key="1">
    <source>
        <dbReference type="ARBA" id="ARBA00022801"/>
    </source>
</evidence>
<feature type="domain" description="CN hydrolase" evidence="2">
    <location>
        <begin position="11"/>
        <end position="276"/>
    </location>
</feature>
<dbReference type="GO" id="GO:0005739">
    <property type="term" value="C:mitochondrion"/>
    <property type="evidence" value="ECO:0007669"/>
    <property type="project" value="TreeGrafter"/>
</dbReference>
<evidence type="ECO:0000313" key="3">
    <source>
        <dbReference type="EMBL" id="KAF5357836.1"/>
    </source>
</evidence>
<gene>
    <name evidence="3" type="ORF">D9756_001804</name>
</gene>
<dbReference type="GO" id="GO:0006107">
    <property type="term" value="P:oxaloacetate metabolic process"/>
    <property type="evidence" value="ECO:0007669"/>
    <property type="project" value="TreeGrafter"/>
</dbReference>
<dbReference type="AlphaFoldDB" id="A0A8H5G3Q5"/>
<protein>
    <recommendedName>
        <fullName evidence="2">CN hydrolase domain-containing protein</fullName>
    </recommendedName>
</protein>
<dbReference type="InterPro" id="IPR045254">
    <property type="entry name" value="Nit1/2_C-N_Hydrolase"/>
</dbReference>
<reference evidence="3 4" key="1">
    <citation type="journal article" date="2020" name="ISME J.">
        <title>Uncovering the hidden diversity of litter-decomposition mechanisms in mushroom-forming fungi.</title>
        <authorList>
            <person name="Floudas D."/>
            <person name="Bentzer J."/>
            <person name="Ahren D."/>
            <person name="Johansson T."/>
            <person name="Persson P."/>
            <person name="Tunlid A."/>
        </authorList>
    </citation>
    <scope>NUCLEOTIDE SEQUENCE [LARGE SCALE GENOMIC DNA]</scope>
    <source>
        <strain evidence="3 4">CBS 146.42</strain>
    </source>
</reference>
<dbReference type="Pfam" id="PF00795">
    <property type="entry name" value="CN_hydrolase"/>
    <property type="match status" value="1"/>
</dbReference>
<keyword evidence="4" id="KW-1185">Reference proteome</keyword>
<name>A0A8H5G3Q5_9AGAR</name>
<dbReference type="GO" id="GO:0006528">
    <property type="term" value="P:asparagine metabolic process"/>
    <property type="evidence" value="ECO:0007669"/>
    <property type="project" value="TreeGrafter"/>
</dbReference>
<dbReference type="Proteomes" id="UP000559027">
    <property type="component" value="Unassembled WGS sequence"/>
</dbReference>
<dbReference type="GO" id="GO:0050152">
    <property type="term" value="F:omega-amidase activity"/>
    <property type="evidence" value="ECO:0007669"/>
    <property type="project" value="TreeGrafter"/>
</dbReference>
<sequence length="302" mass="33310">MSTARSEFKPFTLAFVQLGRIGMNKEENLNHAREMILRAASGEGHSKKPDLVVLPEYFNTPLGEAALPDWAEDIEFEPGRPYDATSSNSPSVKMLANAAKETGTWIIGGSIPERSGQEDKPFNACTVYNPTGEMVARHRKLHLFDVDIPGGVTYKESDHVTPGSTMNYFDTDFARIGLGVCYDVRFPELAMVAARRGCQVVIYPALFSVATGQMHWEILQKSRAVDNQVFMGMCSPARNNEAKLPAYGYSTVVDPTGKILVQAGEDEEVIYADIDPAVFESARSGIPVTTQRRFDVYKNVAD</sequence>
<comment type="caution">
    <text evidence="3">The sequence shown here is derived from an EMBL/GenBank/DDBJ whole genome shotgun (WGS) entry which is preliminary data.</text>
</comment>
<proteinExistence type="predicted"/>
<dbReference type="EMBL" id="JAACJO010000005">
    <property type="protein sequence ID" value="KAF5357836.1"/>
    <property type="molecule type" value="Genomic_DNA"/>
</dbReference>
<keyword evidence="1" id="KW-0378">Hydrolase</keyword>
<dbReference type="PANTHER" id="PTHR23088:SF30">
    <property type="entry name" value="OMEGA-AMIDASE NIT2"/>
    <property type="match status" value="1"/>
</dbReference>
<organism evidence="3 4">
    <name type="scientific">Leucocoprinus leucothites</name>
    <dbReference type="NCBI Taxonomy" id="201217"/>
    <lineage>
        <taxon>Eukaryota</taxon>
        <taxon>Fungi</taxon>
        <taxon>Dikarya</taxon>
        <taxon>Basidiomycota</taxon>
        <taxon>Agaricomycotina</taxon>
        <taxon>Agaricomycetes</taxon>
        <taxon>Agaricomycetidae</taxon>
        <taxon>Agaricales</taxon>
        <taxon>Agaricineae</taxon>
        <taxon>Agaricaceae</taxon>
        <taxon>Leucocoprinus</taxon>
    </lineage>
</organism>